<organism evidence="2 3">
    <name type="scientific">Deminuibacter soli</name>
    <dbReference type="NCBI Taxonomy" id="2291815"/>
    <lineage>
        <taxon>Bacteria</taxon>
        <taxon>Pseudomonadati</taxon>
        <taxon>Bacteroidota</taxon>
        <taxon>Chitinophagia</taxon>
        <taxon>Chitinophagales</taxon>
        <taxon>Chitinophagaceae</taxon>
        <taxon>Deminuibacter</taxon>
    </lineage>
</organism>
<proteinExistence type="predicted"/>
<dbReference type="AlphaFoldDB" id="A0A3E1NHP0"/>
<dbReference type="Proteomes" id="UP000261284">
    <property type="component" value="Unassembled WGS sequence"/>
</dbReference>
<feature type="transmembrane region" description="Helical" evidence="1">
    <location>
        <begin position="81"/>
        <end position="101"/>
    </location>
</feature>
<keyword evidence="1" id="KW-1133">Transmembrane helix</keyword>
<gene>
    <name evidence="2" type="ORF">DXN05_15700</name>
</gene>
<keyword evidence="1" id="KW-0472">Membrane</keyword>
<dbReference type="Pfam" id="PF10990">
    <property type="entry name" value="DUF2809"/>
    <property type="match status" value="1"/>
</dbReference>
<evidence type="ECO:0000313" key="3">
    <source>
        <dbReference type="Proteomes" id="UP000261284"/>
    </source>
</evidence>
<protein>
    <submittedName>
        <fullName evidence="2">DUF2809 domain-containing protein</fullName>
    </submittedName>
</protein>
<feature type="transmembrane region" description="Helical" evidence="1">
    <location>
        <begin position="113"/>
        <end position="144"/>
    </location>
</feature>
<dbReference type="EMBL" id="QTJU01000005">
    <property type="protein sequence ID" value="RFM27459.1"/>
    <property type="molecule type" value="Genomic_DNA"/>
</dbReference>
<keyword evidence="1" id="KW-0812">Transmembrane</keyword>
<evidence type="ECO:0000256" key="1">
    <source>
        <dbReference type="SAM" id="Phobius"/>
    </source>
</evidence>
<evidence type="ECO:0000313" key="2">
    <source>
        <dbReference type="EMBL" id="RFM27459.1"/>
    </source>
</evidence>
<comment type="caution">
    <text evidence="2">The sequence shown here is derived from an EMBL/GenBank/DDBJ whole genome shotgun (WGS) entry which is preliminary data.</text>
</comment>
<feature type="transmembrane region" description="Helical" evidence="1">
    <location>
        <begin position="28"/>
        <end position="46"/>
    </location>
</feature>
<feature type="transmembrane region" description="Helical" evidence="1">
    <location>
        <begin position="58"/>
        <end position="76"/>
    </location>
</feature>
<reference evidence="2 3" key="1">
    <citation type="submission" date="2018-08" db="EMBL/GenBank/DDBJ databases">
        <title>Chitinophagaceae sp. K23C18032701, a novel bacterium isolated from forest soil.</title>
        <authorList>
            <person name="Wang C."/>
        </authorList>
    </citation>
    <scope>NUCLEOTIDE SEQUENCE [LARGE SCALE GENOMIC DNA]</scope>
    <source>
        <strain evidence="2 3">K23C18032701</strain>
    </source>
</reference>
<keyword evidence="3" id="KW-1185">Reference proteome</keyword>
<accession>A0A3E1NHP0</accession>
<name>A0A3E1NHP0_9BACT</name>
<dbReference type="InterPro" id="IPR021257">
    <property type="entry name" value="DUF2809"/>
</dbReference>
<sequence>MINSQLIIMYLTFIFKRPIPVMKQKRRWLYTVLILLNIPLGLATRWAPQYFSPLVQEYGGDVFSATCIFFGIRFLYPLKPLLRIALISYIVCICIELQQLYQAAWIVKLRHTFPFGIILGFGFKWSDCVCYAVGVVIALPIAWLCEQLFRNKATGVQP</sequence>